<evidence type="ECO:0000313" key="8">
    <source>
        <dbReference type="Proteomes" id="UP000236311"/>
    </source>
</evidence>
<feature type="transmembrane region" description="Helical" evidence="5">
    <location>
        <begin position="45"/>
        <end position="67"/>
    </location>
</feature>
<dbReference type="PROSITE" id="PS51935">
    <property type="entry name" value="NLPC_P60"/>
    <property type="match status" value="1"/>
</dbReference>
<dbReference type="GO" id="GO:0008234">
    <property type="term" value="F:cysteine-type peptidase activity"/>
    <property type="evidence" value="ECO:0007669"/>
    <property type="project" value="UniProtKB-KW"/>
</dbReference>
<dbReference type="Proteomes" id="UP000236311">
    <property type="component" value="Unassembled WGS sequence"/>
</dbReference>
<evidence type="ECO:0000256" key="3">
    <source>
        <dbReference type="ARBA" id="ARBA00022801"/>
    </source>
</evidence>
<accession>A0A2K4ZQP4</accession>
<dbReference type="Pfam" id="PF00877">
    <property type="entry name" value="NLPC_P60"/>
    <property type="match status" value="1"/>
</dbReference>
<dbReference type="RefSeq" id="WP_103242701.1">
    <property type="nucleotide sequence ID" value="NZ_JANJZD010000070.1"/>
</dbReference>
<dbReference type="InterPro" id="IPR038765">
    <property type="entry name" value="Papain-like_cys_pep_sf"/>
</dbReference>
<dbReference type="SUPFAM" id="SSF54001">
    <property type="entry name" value="Cysteine proteinases"/>
    <property type="match status" value="1"/>
</dbReference>
<keyword evidence="5" id="KW-0472">Membrane</keyword>
<feature type="domain" description="NlpC/P60" evidence="6">
    <location>
        <begin position="285"/>
        <end position="404"/>
    </location>
</feature>
<evidence type="ECO:0000313" key="7">
    <source>
        <dbReference type="EMBL" id="SOY32789.1"/>
    </source>
</evidence>
<dbReference type="PANTHER" id="PTHR47359:SF3">
    <property type="entry name" value="NLP_P60 DOMAIN-CONTAINING PROTEIN-RELATED"/>
    <property type="match status" value="1"/>
</dbReference>
<keyword evidence="3 7" id="KW-0378">Hydrolase</keyword>
<evidence type="ECO:0000256" key="2">
    <source>
        <dbReference type="ARBA" id="ARBA00022670"/>
    </source>
</evidence>
<dbReference type="EC" id="3.4.19.-" evidence="7"/>
<dbReference type="PANTHER" id="PTHR47359">
    <property type="entry name" value="PEPTIDOGLYCAN DL-ENDOPEPTIDASE CWLO"/>
    <property type="match status" value="1"/>
</dbReference>
<dbReference type="InterPro" id="IPR000064">
    <property type="entry name" value="NLP_P60_dom"/>
</dbReference>
<dbReference type="AlphaFoldDB" id="A0A2K4ZQP4"/>
<keyword evidence="5" id="KW-0812">Transmembrane</keyword>
<keyword evidence="4" id="KW-0788">Thiol protease</keyword>
<evidence type="ECO:0000256" key="5">
    <source>
        <dbReference type="SAM" id="Phobius"/>
    </source>
</evidence>
<organism evidence="7 8">
    <name type="scientific">Acetatifactor muris</name>
    <dbReference type="NCBI Taxonomy" id="879566"/>
    <lineage>
        <taxon>Bacteria</taxon>
        <taxon>Bacillati</taxon>
        <taxon>Bacillota</taxon>
        <taxon>Clostridia</taxon>
        <taxon>Lachnospirales</taxon>
        <taxon>Lachnospiraceae</taxon>
        <taxon>Acetatifactor</taxon>
    </lineage>
</organism>
<reference evidence="7 8" key="1">
    <citation type="submission" date="2018-01" db="EMBL/GenBank/DDBJ databases">
        <authorList>
            <person name="Gaut B.S."/>
            <person name="Morton B.R."/>
            <person name="Clegg M.T."/>
            <person name="Duvall M.R."/>
        </authorList>
    </citation>
    <scope>NUCLEOTIDE SEQUENCE [LARGE SCALE GENOMIC DNA]</scope>
    <source>
        <strain evidence="7">GP69</strain>
    </source>
</reference>
<keyword evidence="2" id="KW-0645">Protease</keyword>
<dbReference type="EMBL" id="OFSM01000072">
    <property type="protein sequence ID" value="SOY32789.1"/>
    <property type="molecule type" value="Genomic_DNA"/>
</dbReference>
<dbReference type="Gene3D" id="3.90.1720.10">
    <property type="entry name" value="endopeptidase domain like (from Nostoc punctiforme)"/>
    <property type="match status" value="1"/>
</dbReference>
<dbReference type="OrthoDB" id="1705981at2"/>
<keyword evidence="5" id="KW-1133">Transmembrane helix</keyword>
<gene>
    <name evidence="7" type="primary">pgdS</name>
    <name evidence="7" type="ORF">AMURIS_05557</name>
</gene>
<dbReference type="GO" id="GO:0006508">
    <property type="term" value="P:proteolysis"/>
    <property type="evidence" value="ECO:0007669"/>
    <property type="project" value="UniProtKB-KW"/>
</dbReference>
<comment type="similarity">
    <text evidence="1">Belongs to the peptidase C40 family.</text>
</comment>
<dbReference type="InterPro" id="IPR051794">
    <property type="entry name" value="PG_Endopeptidase_C40"/>
</dbReference>
<evidence type="ECO:0000259" key="6">
    <source>
        <dbReference type="PROSITE" id="PS51935"/>
    </source>
</evidence>
<name>A0A2K4ZQP4_9FIRM</name>
<proteinExistence type="inferred from homology"/>
<evidence type="ECO:0000256" key="4">
    <source>
        <dbReference type="ARBA" id="ARBA00022807"/>
    </source>
</evidence>
<protein>
    <submittedName>
        <fullName evidence="7">Gamma-DL-glutamyl hydrolase</fullName>
        <ecNumber evidence="7">3.4.19.-</ecNumber>
    </submittedName>
</protein>
<evidence type="ECO:0000256" key="1">
    <source>
        <dbReference type="ARBA" id="ARBA00007074"/>
    </source>
</evidence>
<keyword evidence="8" id="KW-1185">Reference proteome</keyword>
<sequence length="404" mass="44373">MEKELDELLRHALTPTQQPDFRLNRKILNQAKELRDMRKKAMRRLPAAVLTAALILGAGSLTAFAAWKYLTPEDVAQEMNDTKLAEAFLGGEAVMVNETQSYGGYDLTLLGIVSGENLSKYSAAMSDKTYAVVAIAKSDGTPVVQEEEAFFVSPLISGYDPVHYNAASMHGSYTEMTEAGVLYRLVECDTVEILADHDLYLCISDGDFYNAKAYCYHEETGVISRNPEYDGVNALFDLTLDTEKADPDRAAEYMADIWTDDSGISREKLNVELDESFAVPTASGNEPGAQAAEYALQFVGNPYAWGGDSLTEGTDSSGFTSGVYAYFDVSLPHDSKEQRQQGYEIEGLENALPGDLIFYETPAHVAIYIGDGKIVHALSLAGEICVSEADFDEIVMIRRVLEEE</sequence>